<dbReference type="PANTHER" id="PTHR33048:SF2">
    <property type="entry name" value="SRPK"/>
    <property type="match status" value="1"/>
</dbReference>
<evidence type="ECO:0000313" key="9">
    <source>
        <dbReference type="EMBL" id="KAJ5552472.1"/>
    </source>
</evidence>
<evidence type="ECO:0000256" key="7">
    <source>
        <dbReference type="SAM" id="Phobius"/>
    </source>
</evidence>
<sequence length="375" mass="41773">MVDTSSSQFIVEGFSLLGVSIFLIVLRIVARWVMVGWKNFQADDYLMVLAGVVYSMETAAAYAVVDWYHGLANSSMTDEQRASLSPDSDEYHWRVGGSKVQVIGWSLYVTTLWLLKVCMSVFYSRLTDGLPFMRIRILISYVSIAVTYVVVLVVILAGCHPMHKNWQIYPNPGNGCQPAVAKLHIYFTVILNVITDIELMSIPIPMLAKAKMRWREKARLLVLFSGGLFVMTAGILRCALILTGGSRSAAEGAAWARRESFVAVAVGNFPMIYPLVRRLARKAGLIVSQGSSRDYPRQTQSQSALQSQSRKKNSYPLVSRKNNEWSALDDELVSLDTGRTEPATHVTAKSDWDKHDVKDQGPGIQVVSETIIERS</sequence>
<feature type="region of interest" description="Disordered" evidence="6">
    <location>
        <begin position="336"/>
        <end position="360"/>
    </location>
</feature>
<feature type="transmembrane region" description="Helical" evidence="7">
    <location>
        <begin position="220"/>
        <end position="243"/>
    </location>
</feature>
<keyword evidence="4 7" id="KW-0472">Membrane</keyword>
<dbReference type="InterPro" id="IPR049326">
    <property type="entry name" value="Rhodopsin_dom_fungi"/>
</dbReference>
<accession>A0AAD6D2J1</accession>
<comment type="similarity">
    <text evidence="5">Belongs to the SAT4 family.</text>
</comment>
<evidence type="ECO:0000256" key="2">
    <source>
        <dbReference type="ARBA" id="ARBA00022692"/>
    </source>
</evidence>
<evidence type="ECO:0000256" key="1">
    <source>
        <dbReference type="ARBA" id="ARBA00004141"/>
    </source>
</evidence>
<evidence type="ECO:0000259" key="8">
    <source>
        <dbReference type="Pfam" id="PF20684"/>
    </source>
</evidence>
<organism evidence="9 10">
    <name type="scientific">Penicillium frequentans</name>
    <dbReference type="NCBI Taxonomy" id="3151616"/>
    <lineage>
        <taxon>Eukaryota</taxon>
        <taxon>Fungi</taxon>
        <taxon>Dikarya</taxon>
        <taxon>Ascomycota</taxon>
        <taxon>Pezizomycotina</taxon>
        <taxon>Eurotiomycetes</taxon>
        <taxon>Eurotiomycetidae</taxon>
        <taxon>Eurotiales</taxon>
        <taxon>Aspergillaceae</taxon>
        <taxon>Penicillium</taxon>
    </lineage>
</organism>
<dbReference type="Pfam" id="PF20684">
    <property type="entry name" value="Fung_rhodopsin"/>
    <property type="match status" value="1"/>
</dbReference>
<dbReference type="PANTHER" id="PTHR33048">
    <property type="entry name" value="PTH11-LIKE INTEGRAL MEMBRANE PROTEIN (AFU_ORTHOLOGUE AFUA_5G11245)"/>
    <property type="match status" value="1"/>
</dbReference>
<evidence type="ECO:0000256" key="5">
    <source>
        <dbReference type="ARBA" id="ARBA00038359"/>
    </source>
</evidence>
<feature type="transmembrane region" description="Helical" evidence="7">
    <location>
        <begin position="14"/>
        <end position="33"/>
    </location>
</feature>
<keyword evidence="3 7" id="KW-1133">Transmembrane helix</keyword>
<keyword evidence="2 7" id="KW-0812">Transmembrane</keyword>
<feature type="transmembrane region" description="Helical" evidence="7">
    <location>
        <begin position="45"/>
        <end position="65"/>
    </location>
</feature>
<feature type="domain" description="Rhodopsin" evidence="8">
    <location>
        <begin position="26"/>
        <end position="278"/>
    </location>
</feature>
<protein>
    <recommendedName>
        <fullName evidence="8">Rhodopsin domain-containing protein</fullName>
    </recommendedName>
</protein>
<feature type="transmembrane region" description="Helical" evidence="7">
    <location>
        <begin position="138"/>
        <end position="163"/>
    </location>
</feature>
<dbReference type="GO" id="GO:0016020">
    <property type="term" value="C:membrane"/>
    <property type="evidence" value="ECO:0007669"/>
    <property type="project" value="UniProtKB-SubCell"/>
</dbReference>
<comment type="caution">
    <text evidence="9">The sequence shown here is derived from an EMBL/GenBank/DDBJ whole genome shotgun (WGS) entry which is preliminary data.</text>
</comment>
<evidence type="ECO:0000256" key="4">
    <source>
        <dbReference type="ARBA" id="ARBA00023136"/>
    </source>
</evidence>
<gene>
    <name evidence="9" type="ORF">N7494_001850</name>
</gene>
<keyword evidence="10" id="KW-1185">Reference proteome</keyword>
<feature type="transmembrane region" description="Helical" evidence="7">
    <location>
        <begin position="102"/>
        <end position="126"/>
    </location>
</feature>
<feature type="transmembrane region" description="Helical" evidence="7">
    <location>
        <begin position="183"/>
        <end position="208"/>
    </location>
</feature>
<reference evidence="9 10" key="1">
    <citation type="journal article" date="2023" name="IMA Fungus">
        <title>Comparative genomic study of the Penicillium genus elucidates a diverse pangenome and 15 lateral gene transfer events.</title>
        <authorList>
            <person name="Petersen C."/>
            <person name="Sorensen T."/>
            <person name="Nielsen M.R."/>
            <person name="Sondergaard T.E."/>
            <person name="Sorensen J.L."/>
            <person name="Fitzpatrick D.A."/>
            <person name="Frisvad J.C."/>
            <person name="Nielsen K.L."/>
        </authorList>
    </citation>
    <scope>NUCLEOTIDE SEQUENCE [LARGE SCALE GENOMIC DNA]</scope>
    <source>
        <strain evidence="9 10">IBT 35679</strain>
    </source>
</reference>
<dbReference type="EMBL" id="JAQIZZ010000002">
    <property type="protein sequence ID" value="KAJ5552472.1"/>
    <property type="molecule type" value="Genomic_DNA"/>
</dbReference>
<name>A0AAD6D2J1_9EURO</name>
<comment type="subcellular location">
    <subcellularLocation>
        <location evidence="1">Membrane</location>
        <topology evidence="1">Multi-pass membrane protein</topology>
    </subcellularLocation>
</comment>
<evidence type="ECO:0000256" key="3">
    <source>
        <dbReference type="ARBA" id="ARBA00022989"/>
    </source>
</evidence>
<feature type="compositionally biased region" description="Basic and acidic residues" evidence="6">
    <location>
        <begin position="348"/>
        <end position="359"/>
    </location>
</feature>
<dbReference type="Proteomes" id="UP001220324">
    <property type="component" value="Unassembled WGS sequence"/>
</dbReference>
<feature type="compositionally biased region" description="Low complexity" evidence="6">
    <location>
        <begin position="298"/>
        <end position="308"/>
    </location>
</feature>
<dbReference type="AlphaFoldDB" id="A0AAD6D2J1"/>
<dbReference type="InterPro" id="IPR052337">
    <property type="entry name" value="SAT4-like"/>
</dbReference>
<feature type="region of interest" description="Disordered" evidence="6">
    <location>
        <begin position="291"/>
        <end position="316"/>
    </location>
</feature>
<evidence type="ECO:0000313" key="10">
    <source>
        <dbReference type="Proteomes" id="UP001220324"/>
    </source>
</evidence>
<evidence type="ECO:0000256" key="6">
    <source>
        <dbReference type="SAM" id="MobiDB-lite"/>
    </source>
</evidence>
<proteinExistence type="inferred from homology"/>